<dbReference type="Pfam" id="PF12697">
    <property type="entry name" value="Abhydrolase_6"/>
    <property type="match status" value="1"/>
</dbReference>
<feature type="domain" description="AB hydrolase-1" evidence="1">
    <location>
        <begin position="5"/>
        <end position="206"/>
    </location>
</feature>
<accession>A0AA35QTE7</accession>
<dbReference type="SUPFAM" id="SSF53474">
    <property type="entry name" value="alpha/beta-Hydrolases"/>
    <property type="match status" value="1"/>
</dbReference>
<keyword evidence="3" id="KW-1185">Reference proteome</keyword>
<dbReference type="InterPro" id="IPR000073">
    <property type="entry name" value="AB_hydrolase_1"/>
</dbReference>
<dbReference type="PANTHER" id="PTHR43433">
    <property type="entry name" value="HYDROLASE, ALPHA/BETA FOLD FAMILY PROTEIN"/>
    <property type="match status" value="1"/>
</dbReference>
<reference evidence="2" key="1">
    <citation type="submission" date="2023-03" db="EMBL/GenBank/DDBJ databases">
        <authorList>
            <person name="Steffen K."/>
            <person name="Cardenas P."/>
        </authorList>
    </citation>
    <scope>NUCLEOTIDE SEQUENCE</scope>
</reference>
<dbReference type="PANTHER" id="PTHR43433:SF5">
    <property type="entry name" value="AB HYDROLASE-1 DOMAIN-CONTAINING PROTEIN"/>
    <property type="match status" value="1"/>
</dbReference>
<dbReference type="InterPro" id="IPR029058">
    <property type="entry name" value="AB_hydrolase_fold"/>
</dbReference>
<gene>
    <name evidence="2" type="ORF">GBAR_LOCUS721</name>
</gene>
<evidence type="ECO:0000259" key="1">
    <source>
        <dbReference type="Pfam" id="PF12697"/>
    </source>
</evidence>
<dbReference type="Gene3D" id="3.40.50.1820">
    <property type="entry name" value="alpha/beta hydrolase"/>
    <property type="match status" value="1"/>
</dbReference>
<keyword evidence="2" id="KW-0378">Hydrolase</keyword>
<dbReference type="GO" id="GO:0016787">
    <property type="term" value="F:hydrolase activity"/>
    <property type="evidence" value="ECO:0007669"/>
    <property type="project" value="UniProtKB-KW"/>
</dbReference>
<evidence type="ECO:0000313" key="2">
    <source>
        <dbReference type="EMBL" id="CAI7991411.1"/>
    </source>
</evidence>
<dbReference type="AlphaFoldDB" id="A0AA35QTE7"/>
<dbReference type="Proteomes" id="UP001174909">
    <property type="component" value="Unassembled WGS sequence"/>
</dbReference>
<name>A0AA35QTE7_GEOBA</name>
<comment type="caution">
    <text evidence="2">The sequence shown here is derived from an EMBL/GenBank/DDBJ whole genome shotgun (WGS) entry which is preliminary data.</text>
</comment>
<dbReference type="PRINTS" id="PR00111">
    <property type="entry name" value="ABHYDROLASE"/>
</dbReference>
<protein>
    <submittedName>
        <fullName evidence="2">2-hydroxy-6-oxononadienedioate/2-hydroxy-6-oxonon atrienedioate hydrolase</fullName>
    </submittedName>
</protein>
<dbReference type="EMBL" id="CASHTH010000113">
    <property type="protein sequence ID" value="CAI7991411.1"/>
    <property type="molecule type" value="Genomic_DNA"/>
</dbReference>
<sequence>MPAFTTAGYRCVTYDRRTWGRSRNTDETQQPGYQGDDLHGLIEHLGLERCHLVATAAGGITGIDYALSHPERVRSLVAANTIGGVQDAEYLEVQHRLRPEEIQDLPVELRELGPSYRGTDPEGAQRWLDIELASRPYGRLPTQPLREPITYARLATMRVPTLVFSGNADILSPPALMRMLDEHIPTSRFVSLLDAGHAGHWERPQVWNGLALEFIGQH</sequence>
<organism evidence="2 3">
    <name type="scientific">Geodia barretti</name>
    <name type="common">Barrett's horny sponge</name>
    <dbReference type="NCBI Taxonomy" id="519541"/>
    <lineage>
        <taxon>Eukaryota</taxon>
        <taxon>Metazoa</taxon>
        <taxon>Porifera</taxon>
        <taxon>Demospongiae</taxon>
        <taxon>Heteroscleromorpha</taxon>
        <taxon>Tetractinellida</taxon>
        <taxon>Astrophorina</taxon>
        <taxon>Geodiidae</taxon>
        <taxon>Geodia</taxon>
    </lineage>
</organism>
<dbReference type="InterPro" id="IPR050471">
    <property type="entry name" value="AB_hydrolase"/>
</dbReference>
<proteinExistence type="predicted"/>
<evidence type="ECO:0000313" key="3">
    <source>
        <dbReference type="Proteomes" id="UP001174909"/>
    </source>
</evidence>